<dbReference type="SUPFAM" id="SSF47413">
    <property type="entry name" value="lambda repressor-like DNA-binding domains"/>
    <property type="match status" value="1"/>
</dbReference>
<evidence type="ECO:0000313" key="6">
    <source>
        <dbReference type="Proteomes" id="UP000187172"/>
    </source>
</evidence>
<reference evidence="5 6" key="1">
    <citation type="submission" date="2016-11" db="EMBL/GenBank/DDBJ databases">
        <title>Paenibacillus species isolates.</title>
        <authorList>
            <person name="Beno S.M."/>
        </authorList>
    </citation>
    <scope>NUCLEOTIDE SEQUENCE [LARGE SCALE GENOMIC DNA]</scope>
    <source>
        <strain evidence="5 6">FSL R5-0378</strain>
    </source>
</reference>
<dbReference type="SMART" id="SM00354">
    <property type="entry name" value="HTH_LACI"/>
    <property type="match status" value="1"/>
</dbReference>
<evidence type="ECO:0000259" key="4">
    <source>
        <dbReference type="PROSITE" id="PS50932"/>
    </source>
</evidence>
<dbReference type="Pfam" id="PF13407">
    <property type="entry name" value="Peripla_BP_4"/>
    <property type="match status" value="1"/>
</dbReference>
<dbReference type="STRING" id="297318.BK138_05665"/>
<keyword evidence="3" id="KW-0804">Transcription</keyword>
<comment type="caution">
    <text evidence="5">The sequence shown here is derived from an EMBL/GenBank/DDBJ whole genome shotgun (WGS) entry which is preliminary data.</text>
</comment>
<dbReference type="InterPro" id="IPR028082">
    <property type="entry name" value="Peripla_BP_I"/>
</dbReference>
<dbReference type="Proteomes" id="UP000187172">
    <property type="component" value="Unassembled WGS sequence"/>
</dbReference>
<gene>
    <name evidence="5" type="ORF">BK138_05665</name>
</gene>
<name>A0A1R1F213_9BACL</name>
<accession>A0A1R1F213</accession>
<proteinExistence type="predicted"/>
<organism evidence="5 6">
    <name type="scientific">Paenibacillus rhizosphaerae</name>
    <dbReference type="NCBI Taxonomy" id="297318"/>
    <lineage>
        <taxon>Bacteria</taxon>
        <taxon>Bacillati</taxon>
        <taxon>Bacillota</taxon>
        <taxon>Bacilli</taxon>
        <taxon>Bacillales</taxon>
        <taxon>Paenibacillaceae</taxon>
        <taxon>Paenibacillus</taxon>
    </lineage>
</organism>
<dbReference type="CDD" id="cd06307">
    <property type="entry name" value="PBP1_sugar_binding"/>
    <property type="match status" value="1"/>
</dbReference>
<evidence type="ECO:0000256" key="1">
    <source>
        <dbReference type="ARBA" id="ARBA00023015"/>
    </source>
</evidence>
<keyword evidence="1" id="KW-0805">Transcription regulation</keyword>
<evidence type="ECO:0000256" key="2">
    <source>
        <dbReference type="ARBA" id="ARBA00023125"/>
    </source>
</evidence>
<dbReference type="PANTHER" id="PTHR30146:SF152">
    <property type="entry name" value="TRANSCRIPTIONAL REGULATORY PROTEIN"/>
    <property type="match status" value="1"/>
</dbReference>
<dbReference type="AlphaFoldDB" id="A0A1R1F213"/>
<keyword evidence="6" id="KW-1185">Reference proteome</keyword>
<dbReference type="GO" id="GO:0003700">
    <property type="term" value="F:DNA-binding transcription factor activity"/>
    <property type="evidence" value="ECO:0007669"/>
    <property type="project" value="TreeGrafter"/>
</dbReference>
<dbReference type="PANTHER" id="PTHR30146">
    <property type="entry name" value="LACI-RELATED TRANSCRIPTIONAL REPRESSOR"/>
    <property type="match status" value="1"/>
</dbReference>
<keyword evidence="2" id="KW-0238">DNA-binding</keyword>
<dbReference type="InterPro" id="IPR025997">
    <property type="entry name" value="SBP_2_dom"/>
</dbReference>
<evidence type="ECO:0000313" key="5">
    <source>
        <dbReference type="EMBL" id="OMF58052.1"/>
    </source>
</evidence>
<dbReference type="EMBL" id="MRTP01000001">
    <property type="protein sequence ID" value="OMF58052.1"/>
    <property type="molecule type" value="Genomic_DNA"/>
</dbReference>
<sequence length="351" mass="39649">MKDHKRLTLKGIAQQLGISVATLDRVLNNRGNVKPETYRKVMEKLEELEYTPNKSARFLSRGTEISFAIVFPEHPDYFWTQIERGIRLAYEELRDYGLRIEIFKSESYDTEKQRQIVQEIVDSGAYDALALSPNDSQQMEDPIDQAIDKGMAVCTFNNDAPLSKRLFYVGCDYRIAGRLAADMLCKLIGKGGRAGLITSDASSLPSATTFQMQQKITGFREVIAEQGNIEMAPPLKLKHEEYDHPDHFGEYFRQVDGIYVTSAKLHVIARHLEEAGLGGTVALIGHDMTEDIYQDLDRGTVTATICQDPVNQGYLAVKTLFNHTASGEKVNLRENISKLELVTRENARYYI</sequence>
<protein>
    <recommendedName>
        <fullName evidence="4">HTH lacI-type domain-containing protein</fullName>
    </recommendedName>
</protein>
<dbReference type="CDD" id="cd01392">
    <property type="entry name" value="HTH_LacI"/>
    <property type="match status" value="1"/>
</dbReference>
<dbReference type="GO" id="GO:0000976">
    <property type="term" value="F:transcription cis-regulatory region binding"/>
    <property type="evidence" value="ECO:0007669"/>
    <property type="project" value="TreeGrafter"/>
</dbReference>
<dbReference type="SUPFAM" id="SSF53822">
    <property type="entry name" value="Periplasmic binding protein-like I"/>
    <property type="match status" value="1"/>
</dbReference>
<dbReference type="RefSeq" id="WP_076167125.1">
    <property type="nucleotide sequence ID" value="NZ_MRTP01000001.1"/>
</dbReference>
<dbReference type="Gene3D" id="1.10.260.40">
    <property type="entry name" value="lambda repressor-like DNA-binding domains"/>
    <property type="match status" value="1"/>
</dbReference>
<dbReference type="Gene3D" id="3.40.50.2300">
    <property type="match status" value="2"/>
</dbReference>
<evidence type="ECO:0000256" key="3">
    <source>
        <dbReference type="ARBA" id="ARBA00023163"/>
    </source>
</evidence>
<dbReference type="InterPro" id="IPR000843">
    <property type="entry name" value="HTH_LacI"/>
</dbReference>
<dbReference type="PROSITE" id="PS50932">
    <property type="entry name" value="HTH_LACI_2"/>
    <property type="match status" value="1"/>
</dbReference>
<feature type="domain" description="HTH lacI-type" evidence="4">
    <location>
        <begin position="7"/>
        <end position="61"/>
    </location>
</feature>
<dbReference type="InterPro" id="IPR010982">
    <property type="entry name" value="Lambda_DNA-bd_dom_sf"/>
</dbReference>
<dbReference type="Pfam" id="PF00356">
    <property type="entry name" value="LacI"/>
    <property type="match status" value="1"/>
</dbReference>